<dbReference type="InterPro" id="IPR044298">
    <property type="entry name" value="MIG/MutY"/>
</dbReference>
<reference evidence="16 17" key="1">
    <citation type="submission" date="2019-02" db="EMBL/GenBank/DDBJ databases">
        <title>Deep-cultivation of Planctomycetes and their phenomic and genomic characterization uncovers novel biology.</title>
        <authorList>
            <person name="Wiegand S."/>
            <person name="Jogler M."/>
            <person name="Boedeker C."/>
            <person name="Pinto D."/>
            <person name="Vollmers J."/>
            <person name="Rivas-Marin E."/>
            <person name="Kohn T."/>
            <person name="Peeters S.H."/>
            <person name="Heuer A."/>
            <person name="Rast P."/>
            <person name="Oberbeckmann S."/>
            <person name="Bunk B."/>
            <person name="Jeske O."/>
            <person name="Meyerdierks A."/>
            <person name="Storesund J.E."/>
            <person name="Kallscheuer N."/>
            <person name="Luecker S."/>
            <person name="Lage O.M."/>
            <person name="Pohl T."/>
            <person name="Merkel B.J."/>
            <person name="Hornburger P."/>
            <person name="Mueller R.-W."/>
            <person name="Bruemmer F."/>
            <person name="Labrenz M."/>
            <person name="Spormann A.M."/>
            <person name="Op Den Camp H."/>
            <person name="Overmann J."/>
            <person name="Amann R."/>
            <person name="Jetten M.S.M."/>
            <person name="Mascher T."/>
            <person name="Medema M.H."/>
            <person name="Devos D.P."/>
            <person name="Kaster A.-K."/>
            <person name="Ovreas L."/>
            <person name="Rohde M."/>
            <person name="Galperin M.Y."/>
            <person name="Jogler C."/>
        </authorList>
    </citation>
    <scope>NUCLEOTIDE SEQUENCE [LARGE SCALE GENOMIC DNA]</scope>
    <source>
        <strain evidence="16 17">Poly59</strain>
    </source>
</reference>
<evidence type="ECO:0000256" key="8">
    <source>
        <dbReference type="ARBA" id="ARBA00022723"/>
    </source>
</evidence>
<dbReference type="InterPro" id="IPR003651">
    <property type="entry name" value="Endonuclease3_FeS-loop_motif"/>
</dbReference>
<organism evidence="16 17">
    <name type="scientific">Rubripirellula reticaptiva</name>
    <dbReference type="NCBI Taxonomy" id="2528013"/>
    <lineage>
        <taxon>Bacteria</taxon>
        <taxon>Pseudomonadati</taxon>
        <taxon>Planctomycetota</taxon>
        <taxon>Planctomycetia</taxon>
        <taxon>Pirellulales</taxon>
        <taxon>Pirellulaceae</taxon>
        <taxon>Rubripirellula</taxon>
    </lineage>
</organism>
<accession>A0A5C6EHN4</accession>
<keyword evidence="13" id="KW-0234">DNA repair</keyword>
<dbReference type="PROSITE" id="PS00764">
    <property type="entry name" value="ENDONUCLEASE_III_1"/>
    <property type="match status" value="1"/>
</dbReference>
<dbReference type="GO" id="GO:0006284">
    <property type="term" value="P:base-excision repair"/>
    <property type="evidence" value="ECO:0007669"/>
    <property type="project" value="InterPro"/>
</dbReference>
<keyword evidence="8" id="KW-0479">Metal-binding</keyword>
<comment type="cofactor">
    <cofactor evidence="2">
        <name>[4Fe-4S] cluster</name>
        <dbReference type="ChEBI" id="CHEBI:49883"/>
    </cofactor>
</comment>
<keyword evidence="10 16" id="KW-0378">Hydrolase</keyword>
<dbReference type="Gene3D" id="1.10.340.30">
    <property type="entry name" value="Hypothetical protein, domain 2"/>
    <property type="match status" value="1"/>
</dbReference>
<evidence type="ECO:0000256" key="13">
    <source>
        <dbReference type="ARBA" id="ARBA00023204"/>
    </source>
</evidence>
<dbReference type="Proteomes" id="UP000317977">
    <property type="component" value="Unassembled WGS sequence"/>
</dbReference>
<dbReference type="Gene3D" id="3.90.79.10">
    <property type="entry name" value="Nucleoside Triphosphate Pyrophosphohydrolase"/>
    <property type="match status" value="1"/>
</dbReference>
<dbReference type="AlphaFoldDB" id="A0A5C6EHN4"/>
<evidence type="ECO:0000256" key="4">
    <source>
        <dbReference type="ARBA" id="ARBA00008343"/>
    </source>
</evidence>
<evidence type="ECO:0000256" key="12">
    <source>
        <dbReference type="ARBA" id="ARBA00023014"/>
    </source>
</evidence>
<dbReference type="GO" id="GO:0032357">
    <property type="term" value="F:oxidized purine DNA binding"/>
    <property type="evidence" value="ECO:0007669"/>
    <property type="project" value="TreeGrafter"/>
</dbReference>
<evidence type="ECO:0000313" key="16">
    <source>
        <dbReference type="EMBL" id="TWU47994.1"/>
    </source>
</evidence>
<dbReference type="CDD" id="cd00056">
    <property type="entry name" value="ENDO3c"/>
    <property type="match status" value="1"/>
</dbReference>
<dbReference type="InterPro" id="IPR003265">
    <property type="entry name" value="HhH-GPD_domain"/>
</dbReference>
<keyword evidence="7" id="KW-0004">4Fe-4S</keyword>
<keyword evidence="9" id="KW-0227">DNA damage</keyword>
<evidence type="ECO:0000256" key="10">
    <source>
        <dbReference type="ARBA" id="ARBA00022801"/>
    </source>
</evidence>
<comment type="caution">
    <text evidence="16">The sequence shown here is derived from an EMBL/GenBank/DDBJ whole genome shotgun (WGS) entry which is preliminary data.</text>
</comment>
<proteinExistence type="inferred from homology"/>
<dbReference type="SMART" id="SM00478">
    <property type="entry name" value="ENDO3c"/>
    <property type="match status" value="1"/>
</dbReference>
<evidence type="ECO:0000256" key="3">
    <source>
        <dbReference type="ARBA" id="ARBA00002933"/>
    </source>
</evidence>
<dbReference type="SMART" id="SM00525">
    <property type="entry name" value="FES"/>
    <property type="match status" value="1"/>
</dbReference>
<dbReference type="GO" id="GO:0035485">
    <property type="term" value="F:adenine/guanine mispair binding"/>
    <property type="evidence" value="ECO:0007669"/>
    <property type="project" value="TreeGrafter"/>
</dbReference>
<dbReference type="GO" id="GO:0000701">
    <property type="term" value="F:purine-specific mismatch base pair DNA N-glycosylase activity"/>
    <property type="evidence" value="ECO:0007669"/>
    <property type="project" value="UniProtKB-EC"/>
</dbReference>
<gene>
    <name evidence="16" type="primary">mutY</name>
    <name evidence="16" type="ORF">Poly59_48380</name>
</gene>
<evidence type="ECO:0000256" key="1">
    <source>
        <dbReference type="ARBA" id="ARBA00000843"/>
    </source>
</evidence>
<dbReference type="GO" id="GO:0034039">
    <property type="term" value="F:8-oxo-7,8-dihydroguanine DNA N-glycosylase activity"/>
    <property type="evidence" value="ECO:0007669"/>
    <property type="project" value="TreeGrafter"/>
</dbReference>
<comment type="function">
    <text evidence="3">Adenine glycosylase active on G-A mispairs. MutY also corrects error-prone DNA synthesis past GO lesions which are due to the oxidatively damaged form of guanine: 7,8-dihydro-8-oxoguanine (8-oxo-dGTP).</text>
</comment>
<dbReference type="SUPFAM" id="SSF55811">
    <property type="entry name" value="Nudix"/>
    <property type="match status" value="1"/>
</dbReference>
<evidence type="ECO:0000256" key="5">
    <source>
        <dbReference type="ARBA" id="ARBA00012045"/>
    </source>
</evidence>
<evidence type="ECO:0000256" key="9">
    <source>
        <dbReference type="ARBA" id="ARBA00022763"/>
    </source>
</evidence>
<feature type="domain" description="HhH-GPD" evidence="15">
    <location>
        <begin position="1"/>
        <end position="156"/>
    </location>
</feature>
<dbReference type="SUPFAM" id="SSF48150">
    <property type="entry name" value="DNA-glycosylase"/>
    <property type="match status" value="1"/>
</dbReference>
<name>A0A5C6EHN4_9BACT</name>
<dbReference type="InterPro" id="IPR029119">
    <property type="entry name" value="MutY_C"/>
</dbReference>
<dbReference type="EMBL" id="SJPX01000005">
    <property type="protein sequence ID" value="TWU47994.1"/>
    <property type="molecule type" value="Genomic_DNA"/>
</dbReference>
<sequence length="331" mass="36542">MLQQTQVATVLPYFDRFMQTFPNVATLAAADEQSLMQHWEGLGYYRRARSMHTAAAKIVADHDGEFPESFDDVLALPGIGRYTAGAILSISRDQRHPILEGNTVRVFSRWIALRSPATAKPANKLLWQVAEAMLPAKRSSETAGTFNQAAMELGALVCTPKSPKCNQCPVAKRCEANTLNLQTEIPGKVTQIKYQDRTEFAFVIAQTENQKRKSDPLGTKYLVRPIPPGSRWAGLWDFPRTIERSIESPIEAAGELTAALGEPIVPGERLTTIKHAVTKYRIKLNVHTADWGPTSTAPPGPPPEPWRYVTLAEMANLPMSVTGRKIAKLLG</sequence>
<dbReference type="Pfam" id="PF10576">
    <property type="entry name" value="EndIII_4Fe-2S"/>
    <property type="match status" value="1"/>
</dbReference>
<evidence type="ECO:0000313" key="17">
    <source>
        <dbReference type="Proteomes" id="UP000317977"/>
    </source>
</evidence>
<dbReference type="InterPro" id="IPR000445">
    <property type="entry name" value="HhH_motif"/>
</dbReference>
<keyword evidence="12" id="KW-0411">Iron-sulfur</keyword>
<evidence type="ECO:0000256" key="14">
    <source>
        <dbReference type="ARBA" id="ARBA00023295"/>
    </source>
</evidence>
<evidence type="ECO:0000256" key="6">
    <source>
        <dbReference type="ARBA" id="ARBA00022023"/>
    </source>
</evidence>
<comment type="catalytic activity">
    <reaction evidence="1">
        <text>Hydrolyzes free adenine bases from 7,8-dihydro-8-oxoguanine:adenine mismatched double-stranded DNA, leaving an apurinic site.</text>
        <dbReference type="EC" id="3.2.2.31"/>
    </reaction>
</comment>
<dbReference type="PANTHER" id="PTHR42944:SF1">
    <property type="entry name" value="ADENINE DNA GLYCOSYLASE"/>
    <property type="match status" value="1"/>
</dbReference>
<dbReference type="InterPro" id="IPR023170">
    <property type="entry name" value="HhH_base_excis_C"/>
</dbReference>
<dbReference type="Pfam" id="PF14815">
    <property type="entry name" value="NUDIX_4"/>
    <property type="match status" value="1"/>
</dbReference>
<dbReference type="Pfam" id="PF00730">
    <property type="entry name" value="HhH-GPD"/>
    <property type="match status" value="1"/>
</dbReference>
<evidence type="ECO:0000256" key="7">
    <source>
        <dbReference type="ARBA" id="ARBA00022485"/>
    </source>
</evidence>
<comment type="similarity">
    <text evidence="4">Belongs to the Nth/MutY family.</text>
</comment>
<dbReference type="GO" id="GO:0051539">
    <property type="term" value="F:4 iron, 4 sulfur cluster binding"/>
    <property type="evidence" value="ECO:0007669"/>
    <property type="project" value="UniProtKB-KW"/>
</dbReference>
<evidence type="ECO:0000256" key="11">
    <source>
        <dbReference type="ARBA" id="ARBA00023004"/>
    </source>
</evidence>
<dbReference type="InterPro" id="IPR015797">
    <property type="entry name" value="NUDIX_hydrolase-like_dom_sf"/>
</dbReference>
<dbReference type="Gene3D" id="1.10.1670.10">
    <property type="entry name" value="Helix-hairpin-Helix base-excision DNA repair enzymes (C-terminal)"/>
    <property type="match status" value="1"/>
</dbReference>
<keyword evidence="11" id="KW-0408">Iron</keyword>
<dbReference type="InterPro" id="IPR011257">
    <property type="entry name" value="DNA_glycosylase"/>
</dbReference>
<evidence type="ECO:0000259" key="15">
    <source>
        <dbReference type="SMART" id="SM00478"/>
    </source>
</evidence>
<dbReference type="PANTHER" id="PTHR42944">
    <property type="entry name" value="ADENINE DNA GLYCOSYLASE"/>
    <property type="match status" value="1"/>
</dbReference>
<dbReference type="EC" id="3.2.2.31" evidence="5"/>
<dbReference type="GO" id="GO:0006298">
    <property type="term" value="P:mismatch repair"/>
    <property type="evidence" value="ECO:0007669"/>
    <property type="project" value="TreeGrafter"/>
</dbReference>
<keyword evidence="17" id="KW-1185">Reference proteome</keyword>
<keyword evidence="14 16" id="KW-0326">Glycosidase</keyword>
<protein>
    <recommendedName>
        <fullName evidence="6">Adenine DNA glycosylase</fullName>
        <ecNumber evidence="5">3.2.2.31</ecNumber>
    </recommendedName>
</protein>
<dbReference type="GO" id="GO:0046872">
    <property type="term" value="F:metal ion binding"/>
    <property type="evidence" value="ECO:0007669"/>
    <property type="project" value="UniProtKB-KW"/>
</dbReference>
<dbReference type="Pfam" id="PF00633">
    <property type="entry name" value="HHH"/>
    <property type="match status" value="1"/>
</dbReference>
<evidence type="ECO:0000256" key="2">
    <source>
        <dbReference type="ARBA" id="ARBA00001966"/>
    </source>
</evidence>
<dbReference type="InterPro" id="IPR004035">
    <property type="entry name" value="Endouclease-III_FeS-bd_BS"/>
</dbReference>